<gene>
    <name evidence="2" type="ORF">AOQ84DRAFT_111156</name>
</gene>
<protein>
    <submittedName>
        <fullName evidence="2">Uncharacterized protein</fullName>
    </submittedName>
</protein>
<feature type="transmembrane region" description="Helical" evidence="1">
    <location>
        <begin position="98"/>
        <end position="118"/>
    </location>
</feature>
<sequence length="154" mass="16451">MAPISVFTPYVTPTATSLPSLFTVFNYSSLPATLATSSPLDPTASLLTLVTITSVLADDIPNLSLGVINPAASRNNDTSQPSAPLNGSKWWNAQWLPVAAWALLIYDAASLFLLLWLWSVGLMDATLNVSPIHPSHTPIVPQSRSATYRVSSSQ</sequence>
<accession>A0A8E2FAP0</accession>
<reference evidence="2 3" key="1">
    <citation type="journal article" date="2016" name="Nat. Commun.">
        <title>Ectomycorrhizal ecology is imprinted in the genome of the dominant symbiotic fungus Cenococcum geophilum.</title>
        <authorList>
            <consortium name="DOE Joint Genome Institute"/>
            <person name="Peter M."/>
            <person name="Kohler A."/>
            <person name="Ohm R.A."/>
            <person name="Kuo A."/>
            <person name="Krutzmann J."/>
            <person name="Morin E."/>
            <person name="Arend M."/>
            <person name="Barry K.W."/>
            <person name="Binder M."/>
            <person name="Choi C."/>
            <person name="Clum A."/>
            <person name="Copeland A."/>
            <person name="Grisel N."/>
            <person name="Haridas S."/>
            <person name="Kipfer T."/>
            <person name="LaButti K."/>
            <person name="Lindquist E."/>
            <person name="Lipzen A."/>
            <person name="Maire R."/>
            <person name="Meier B."/>
            <person name="Mihaltcheva S."/>
            <person name="Molinier V."/>
            <person name="Murat C."/>
            <person name="Poggeler S."/>
            <person name="Quandt C.A."/>
            <person name="Sperisen C."/>
            <person name="Tritt A."/>
            <person name="Tisserant E."/>
            <person name="Crous P.W."/>
            <person name="Henrissat B."/>
            <person name="Nehls U."/>
            <person name="Egli S."/>
            <person name="Spatafora J.W."/>
            <person name="Grigoriev I.V."/>
            <person name="Martin F.M."/>
        </authorList>
    </citation>
    <scope>NUCLEOTIDE SEQUENCE [LARGE SCALE GENOMIC DNA]</scope>
    <source>
        <strain evidence="2 3">CBS 207.34</strain>
    </source>
</reference>
<name>A0A8E2FAP0_9PEZI</name>
<dbReference type="Proteomes" id="UP000250140">
    <property type="component" value="Unassembled WGS sequence"/>
</dbReference>
<keyword evidence="1" id="KW-0812">Transmembrane</keyword>
<organism evidence="2 3">
    <name type="scientific">Glonium stellatum</name>
    <dbReference type="NCBI Taxonomy" id="574774"/>
    <lineage>
        <taxon>Eukaryota</taxon>
        <taxon>Fungi</taxon>
        <taxon>Dikarya</taxon>
        <taxon>Ascomycota</taxon>
        <taxon>Pezizomycotina</taxon>
        <taxon>Dothideomycetes</taxon>
        <taxon>Pleosporomycetidae</taxon>
        <taxon>Gloniales</taxon>
        <taxon>Gloniaceae</taxon>
        <taxon>Glonium</taxon>
    </lineage>
</organism>
<dbReference type="EMBL" id="KV748728">
    <property type="protein sequence ID" value="OCL13380.1"/>
    <property type="molecule type" value="Genomic_DNA"/>
</dbReference>
<evidence type="ECO:0000313" key="3">
    <source>
        <dbReference type="Proteomes" id="UP000250140"/>
    </source>
</evidence>
<evidence type="ECO:0000313" key="2">
    <source>
        <dbReference type="EMBL" id="OCL13380.1"/>
    </source>
</evidence>
<proteinExistence type="predicted"/>
<evidence type="ECO:0000256" key="1">
    <source>
        <dbReference type="SAM" id="Phobius"/>
    </source>
</evidence>
<dbReference type="AlphaFoldDB" id="A0A8E2FAP0"/>
<keyword evidence="3" id="KW-1185">Reference proteome</keyword>
<keyword evidence="1" id="KW-0472">Membrane</keyword>
<keyword evidence="1" id="KW-1133">Transmembrane helix</keyword>